<comment type="caution">
    <text evidence="7">The sequence shown here is derived from an EMBL/GenBank/DDBJ whole genome shotgun (WGS) entry which is preliminary data.</text>
</comment>
<dbReference type="OrthoDB" id="19727at2"/>
<evidence type="ECO:0000313" key="8">
    <source>
        <dbReference type="Proteomes" id="UP000005039"/>
    </source>
</evidence>
<feature type="transmembrane region" description="Helical" evidence="5">
    <location>
        <begin position="7"/>
        <end position="25"/>
    </location>
</feature>
<evidence type="ECO:0000313" key="7">
    <source>
        <dbReference type="EMBL" id="EIC94790.1"/>
    </source>
</evidence>
<keyword evidence="4 5" id="KW-0472">Membrane</keyword>
<name>I0R532_9FIRM</name>
<sequence>MSGYVNRYSLIVLIFCTIEQGLVALSTVSTVELGRALSGGDSNTLIFWSFVLVVSLLAVFIPRFGYQYFIELVKYRVFERYLEVFERKIYNSPYIMKDKSLYSDRKSVFNNEVWNVVTYSCDYMLDVVLTLMNIIFNVLVLSIAIDVKFIPVYLLTFAVVLLLITAFRKKSDLLSDILQKSGIKLNSIVLFGFDTLVCGNRYNLNVWKESINYHISEVREKIFKRESFVSVSSGAIMFCGALPIIIFVYILFRSSSNIGERVALIVTLPRQINMIQYINVMIVYIFGISNILVRNKTILKSTDIIDCKSDCETYIQFNLIKILKNSKSIEIKNMKKLSEFIQKEKNGRITICGENGSGKSTILAVLKEKLGDDAYLFSQCLNLYFDGSDSDSKSSGEEVVIKLENILNKVYVKYLLLDEWDANLDKYNISILSSKINDVAKHKLIIEVRHRNNE</sequence>
<evidence type="ECO:0000256" key="5">
    <source>
        <dbReference type="SAM" id="Phobius"/>
    </source>
</evidence>
<dbReference type="GO" id="GO:0005524">
    <property type="term" value="F:ATP binding"/>
    <property type="evidence" value="ECO:0007669"/>
    <property type="project" value="InterPro"/>
</dbReference>
<comment type="subcellular location">
    <subcellularLocation>
        <location evidence="1">Cell membrane</location>
        <topology evidence="1">Multi-pass membrane protein</topology>
    </subcellularLocation>
</comment>
<dbReference type="SUPFAM" id="SSF90123">
    <property type="entry name" value="ABC transporter transmembrane region"/>
    <property type="match status" value="1"/>
</dbReference>
<dbReference type="InterPro" id="IPR036640">
    <property type="entry name" value="ABC1_TM_sf"/>
</dbReference>
<reference evidence="7 8" key="1">
    <citation type="submission" date="2012-03" db="EMBL/GenBank/DDBJ databases">
        <authorList>
            <person name="Durkin A.S."/>
            <person name="McCorrison J."/>
            <person name="Torralba M."/>
            <person name="Gillis M."/>
            <person name="Methe B."/>
            <person name="Sutton G."/>
            <person name="Nelson K.E."/>
        </authorList>
    </citation>
    <scope>NUCLEOTIDE SEQUENCE [LARGE SCALE GENOMIC DNA]</scope>
    <source>
        <strain evidence="7 8">F0468</strain>
    </source>
</reference>
<dbReference type="eggNOG" id="COG1132">
    <property type="taxonomic scope" value="Bacteria"/>
</dbReference>
<proteinExistence type="predicted"/>
<gene>
    <name evidence="7" type="ORF">HMPREF9970_1898</name>
</gene>
<keyword evidence="8" id="KW-1185">Reference proteome</keyword>
<accession>I0R532</accession>
<feature type="transmembrane region" description="Helical" evidence="5">
    <location>
        <begin position="272"/>
        <end position="293"/>
    </location>
</feature>
<dbReference type="InterPro" id="IPR003593">
    <property type="entry name" value="AAA+_ATPase"/>
</dbReference>
<protein>
    <recommendedName>
        <fullName evidence="6">AAA+ ATPase domain-containing protein</fullName>
    </recommendedName>
</protein>
<keyword evidence="2 5" id="KW-0812">Transmembrane</keyword>
<feature type="transmembrane region" description="Helical" evidence="5">
    <location>
        <begin position="45"/>
        <end position="66"/>
    </location>
</feature>
<dbReference type="InterPro" id="IPR027417">
    <property type="entry name" value="P-loop_NTPase"/>
</dbReference>
<dbReference type="Gene3D" id="1.20.1560.10">
    <property type="entry name" value="ABC transporter type 1, transmembrane domain"/>
    <property type="match status" value="1"/>
</dbReference>
<feature type="transmembrane region" description="Helical" evidence="5">
    <location>
        <begin position="228"/>
        <end position="252"/>
    </location>
</feature>
<feature type="domain" description="AAA+ ATPase" evidence="6">
    <location>
        <begin position="345"/>
        <end position="454"/>
    </location>
</feature>
<feature type="transmembrane region" description="Helical" evidence="5">
    <location>
        <begin position="123"/>
        <end position="144"/>
    </location>
</feature>
<dbReference type="Proteomes" id="UP000005039">
    <property type="component" value="Unassembled WGS sequence"/>
</dbReference>
<dbReference type="GO" id="GO:0005886">
    <property type="term" value="C:plasma membrane"/>
    <property type="evidence" value="ECO:0007669"/>
    <property type="project" value="UniProtKB-SubCell"/>
</dbReference>
<dbReference type="EMBL" id="AJGH01000119">
    <property type="protein sequence ID" value="EIC94790.1"/>
    <property type="molecule type" value="Genomic_DNA"/>
</dbReference>
<dbReference type="Gene3D" id="3.40.50.300">
    <property type="entry name" value="P-loop containing nucleotide triphosphate hydrolases"/>
    <property type="match status" value="1"/>
</dbReference>
<feature type="transmembrane region" description="Helical" evidence="5">
    <location>
        <begin position="150"/>
        <end position="167"/>
    </location>
</feature>
<evidence type="ECO:0000256" key="4">
    <source>
        <dbReference type="ARBA" id="ARBA00023136"/>
    </source>
</evidence>
<dbReference type="PATRIC" id="fig|1095750.3.peg.2408"/>
<keyword evidence="3 5" id="KW-1133">Transmembrane helix</keyword>
<dbReference type="AlphaFoldDB" id="I0R532"/>
<evidence type="ECO:0000259" key="6">
    <source>
        <dbReference type="SMART" id="SM00382"/>
    </source>
</evidence>
<organism evidence="7 8">
    <name type="scientific">Lachnoanaerobaculum saburreum F0468</name>
    <dbReference type="NCBI Taxonomy" id="1095750"/>
    <lineage>
        <taxon>Bacteria</taxon>
        <taxon>Bacillati</taxon>
        <taxon>Bacillota</taxon>
        <taxon>Clostridia</taxon>
        <taxon>Lachnospirales</taxon>
        <taxon>Lachnospiraceae</taxon>
        <taxon>Lachnoanaerobaculum</taxon>
    </lineage>
</organism>
<dbReference type="SMART" id="SM00382">
    <property type="entry name" value="AAA"/>
    <property type="match status" value="1"/>
</dbReference>
<dbReference type="RefSeq" id="WP_008754890.1">
    <property type="nucleotide sequence ID" value="NZ_AJGH01000119.1"/>
</dbReference>
<evidence type="ECO:0000256" key="2">
    <source>
        <dbReference type="ARBA" id="ARBA00022692"/>
    </source>
</evidence>
<evidence type="ECO:0000256" key="1">
    <source>
        <dbReference type="ARBA" id="ARBA00004651"/>
    </source>
</evidence>
<dbReference type="SUPFAM" id="SSF52540">
    <property type="entry name" value="P-loop containing nucleoside triphosphate hydrolases"/>
    <property type="match status" value="1"/>
</dbReference>
<evidence type="ECO:0000256" key="3">
    <source>
        <dbReference type="ARBA" id="ARBA00022989"/>
    </source>
</evidence>